<name>A0A3B0RQ38_9ZZZZ</name>
<organism evidence="2">
    <name type="scientific">hydrothermal vent metagenome</name>
    <dbReference type="NCBI Taxonomy" id="652676"/>
    <lineage>
        <taxon>unclassified sequences</taxon>
        <taxon>metagenomes</taxon>
        <taxon>ecological metagenomes</taxon>
    </lineage>
</organism>
<dbReference type="AlphaFoldDB" id="A0A3B0RQ38"/>
<feature type="non-terminal residue" evidence="2">
    <location>
        <position position="1"/>
    </location>
</feature>
<evidence type="ECO:0000259" key="1">
    <source>
        <dbReference type="Pfam" id="PF13845"/>
    </source>
</evidence>
<accession>A0A3B0RQ38</accession>
<dbReference type="EMBL" id="UOEI01000104">
    <property type="protein sequence ID" value="VAV93521.1"/>
    <property type="molecule type" value="Genomic_DNA"/>
</dbReference>
<reference evidence="2" key="1">
    <citation type="submission" date="2018-06" db="EMBL/GenBank/DDBJ databases">
        <authorList>
            <person name="Zhirakovskaya E."/>
        </authorList>
    </citation>
    <scope>NUCLEOTIDE SEQUENCE</scope>
</reference>
<gene>
    <name evidence="2" type="ORF">MNBD_ACTINO01-136</name>
</gene>
<proteinExistence type="predicted"/>
<dbReference type="InterPro" id="IPR026004">
    <property type="entry name" value="Septum_form"/>
</dbReference>
<protein>
    <recommendedName>
        <fullName evidence="1">Septum formation-related domain-containing protein</fullName>
    </recommendedName>
</protein>
<evidence type="ECO:0000313" key="2">
    <source>
        <dbReference type="EMBL" id="VAV93521.1"/>
    </source>
</evidence>
<feature type="domain" description="Septum formation-related" evidence="1">
    <location>
        <begin position="111"/>
        <end position="294"/>
    </location>
</feature>
<sequence length="325" mass="34666">AAVSVIPSLSLRGDPDLVPSLIRALTGMVPPDPFDGDIYTAFTASGFEMKLWSTGDGFVIVSSPDDAVSINYLGALKETDGPNDVWVEGSCLYLEEDEDLPYAPFPPDVVVPCDGAHNAEVLVGNKIGTDLAVFDDDAITYERDYVCDEAYTAVFGSQRTNAPTLITYMPDEAEWNRGDRYLACVVLIDRNDGRELFTGAMGDLDGLAWQPEVGSCILGGLPADSVNCEAAHAYQYLGDAEIVADTWPDPGDDAFEQACLPLLDGLAPGPAELQVFPVGLGAYAFEQGDRTVQCMAYALADGLLVETVGSFNDHWFVIGTGGIPA</sequence>
<dbReference type="Pfam" id="PF13845">
    <property type="entry name" value="Septum_form"/>
    <property type="match status" value="1"/>
</dbReference>